<name>A0ABV6JXL7_9PROT</name>
<comment type="caution">
    <text evidence="1">The sequence shown here is derived from an EMBL/GenBank/DDBJ whole genome shotgun (WGS) entry which is preliminary data.</text>
</comment>
<keyword evidence="2" id="KW-1185">Reference proteome</keyword>
<dbReference type="EMBL" id="JBHLUN010000015">
    <property type="protein sequence ID" value="MFC0410483.1"/>
    <property type="molecule type" value="Genomic_DNA"/>
</dbReference>
<sequence>MSDIAEPNPFPAEADLAAAADAALGPTGRFRLVCGAGAAAFVVDTIDGRSWRLDGDRWVPLRYEVMPPDPAP</sequence>
<evidence type="ECO:0000313" key="1">
    <source>
        <dbReference type="EMBL" id="MFC0410483.1"/>
    </source>
</evidence>
<protein>
    <submittedName>
        <fullName evidence="1">Uncharacterized protein</fullName>
    </submittedName>
</protein>
<reference evidence="1 2" key="1">
    <citation type="submission" date="2024-09" db="EMBL/GenBank/DDBJ databases">
        <authorList>
            <person name="Sun Q."/>
            <person name="Mori K."/>
        </authorList>
    </citation>
    <scope>NUCLEOTIDE SEQUENCE [LARGE SCALE GENOMIC DNA]</scope>
    <source>
        <strain evidence="1 2">TBRC 5777</strain>
    </source>
</reference>
<accession>A0ABV6JXL7</accession>
<proteinExistence type="predicted"/>
<evidence type="ECO:0000313" key="2">
    <source>
        <dbReference type="Proteomes" id="UP001589865"/>
    </source>
</evidence>
<gene>
    <name evidence="1" type="ORF">ACFFGY_19705</name>
</gene>
<organism evidence="1 2">
    <name type="scientific">Roseomonas elaeocarpi</name>
    <dbReference type="NCBI Taxonomy" id="907779"/>
    <lineage>
        <taxon>Bacteria</taxon>
        <taxon>Pseudomonadati</taxon>
        <taxon>Pseudomonadota</taxon>
        <taxon>Alphaproteobacteria</taxon>
        <taxon>Acetobacterales</taxon>
        <taxon>Roseomonadaceae</taxon>
        <taxon>Roseomonas</taxon>
    </lineage>
</organism>
<dbReference type="Proteomes" id="UP001589865">
    <property type="component" value="Unassembled WGS sequence"/>
</dbReference>
<dbReference type="RefSeq" id="WP_377046233.1">
    <property type="nucleotide sequence ID" value="NZ_JBHLUN010000015.1"/>
</dbReference>